<protein>
    <recommendedName>
        <fullName evidence="3">X-Pro dipeptidyl-peptidase</fullName>
    </recommendedName>
</protein>
<name>A0A2T3A4G3_9PEZI</name>
<dbReference type="Pfam" id="PF05960">
    <property type="entry name" value="DUF885"/>
    <property type="match status" value="1"/>
</dbReference>
<dbReference type="OrthoDB" id="5959877at2759"/>
<reference evidence="1 2" key="1">
    <citation type="journal article" date="2018" name="Mycol. Prog.">
        <title>Coniella lustricola, a new species from submerged detritus.</title>
        <authorList>
            <person name="Raudabaugh D.B."/>
            <person name="Iturriaga T."/>
            <person name="Carver A."/>
            <person name="Mondo S."/>
            <person name="Pangilinan J."/>
            <person name="Lipzen A."/>
            <person name="He G."/>
            <person name="Amirebrahimi M."/>
            <person name="Grigoriev I.V."/>
            <person name="Miller A.N."/>
        </authorList>
    </citation>
    <scope>NUCLEOTIDE SEQUENCE [LARGE SCALE GENOMIC DNA]</scope>
    <source>
        <strain evidence="1 2">B22-T-1</strain>
    </source>
</reference>
<dbReference type="AlphaFoldDB" id="A0A2T3A4G3"/>
<dbReference type="InParanoid" id="A0A2T3A4G3"/>
<dbReference type="PANTHER" id="PTHR33361:SF15">
    <property type="entry name" value="DUF885 FAMILY LIPOPROTEIN"/>
    <property type="match status" value="1"/>
</dbReference>
<dbReference type="InterPro" id="IPR010281">
    <property type="entry name" value="DUF885"/>
</dbReference>
<evidence type="ECO:0000313" key="2">
    <source>
        <dbReference type="Proteomes" id="UP000241462"/>
    </source>
</evidence>
<organism evidence="1 2">
    <name type="scientific">Coniella lustricola</name>
    <dbReference type="NCBI Taxonomy" id="2025994"/>
    <lineage>
        <taxon>Eukaryota</taxon>
        <taxon>Fungi</taxon>
        <taxon>Dikarya</taxon>
        <taxon>Ascomycota</taxon>
        <taxon>Pezizomycotina</taxon>
        <taxon>Sordariomycetes</taxon>
        <taxon>Sordariomycetidae</taxon>
        <taxon>Diaporthales</taxon>
        <taxon>Schizoparmaceae</taxon>
        <taxon>Coniella</taxon>
    </lineage>
</organism>
<dbReference type="EMBL" id="KZ678473">
    <property type="protein sequence ID" value="PSR82665.1"/>
    <property type="molecule type" value="Genomic_DNA"/>
</dbReference>
<dbReference type="PANTHER" id="PTHR33361">
    <property type="entry name" value="GLR0591 PROTEIN"/>
    <property type="match status" value="1"/>
</dbReference>
<evidence type="ECO:0000313" key="1">
    <source>
        <dbReference type="EMBL" id="PSR82665.1"/>
    </source>
</evidence>
<evidence type="ECO:0008006" key="3">
    <source>
        <dbReference type="Google" id="ProtNLM"/>
    </source>
</evidence>
<gene>
    <name evidence="1" type="ORF">BD289DRAFT_437034</name>
</gene>
<dbReference type="Proteomes" id="UP000241462">
    <property type="component" value="Unassembled WGS sequence"/>
</dbReference>
<accession>A0A2T3A4G3</accession>
<proteinExistence type="predicted"/>
<keyword evidence="2" id="KW-1185">Reference proteome</keyword>
<sequence>MQCALDNSGASGAGNPSTTMSSHILRVTADERHLKEFWTVPFSPARSETLSGFYASHLQQLAGGPFDNLSHQDKVDYLLLQSYLWRGTRREVLDAHRNNDAAPLLPFAPALVRICEMRQACHFEALEPRQIASVFDKATAGVTRTREQIETGKIQSMVPMAAMTKEAAYRALKNLKALQACLKEMHAFFHGYHPTFDWWVQAPYAALDKALDLLATTIATKLVGMQSPGGDEADEIVGEPIGRRGLLVELEAEMIPYAPEELLTIAREKYAWCEKEMQRAANELGYGSDWKAALRHVQNIYVDPGEQPRLVRSLVEGGIAYVKRHDLVTVPKVAEQSWRMFMMSPARQKANPFFLGGPSIIVSYPTGDMAHNDKMMSMRSNGPHLSKATAFHEMIPGHHLQMAAAESANPHRKLFETPFYVEGWAMYWELVFWERGDFFTSPEDRIGTLFWRMHRCARILFSLGFHLGELTPQQCVDLLVDKVGHQRATAEGEVRRSLNGDYGPLYQAGYYLGAMQLWALRSEVLARGRLSEKEFHDAVLEANNMPIELLRALLLDEPLTRNYESHWRFYNDE</sequence>